<feature type="transmembrane region" description="Helical" evidence="9">
    <location>
        <begin position="119"/>
        <end position="142"/>
    </location>
</feature>
<evidence type="ECO:0000313" key="11">
    <source>
        <dbReference type="Proteomes" id="UP001217089"/>
    </source>
</evidence>
<evidence type="ECO:0000256" key="5">
    <source>
        <dbReference type="ARBA" id="ARBA00022692"/>
    </source>
</evidence>
<feature type="transmembrane region" description="Helical" evidence="9">
    <location>
        <begin position="35"/>
        <end position="58"/>
    </location>
</feature>
<keyword evidence="7 9" id="KW-0472">Membrane</keyword>
<evidence type="ECO:0000256" key="1">
    <source>
        <dbReference type="ARBA" id="ARBA00004651"/>
    </source>
</evidence>
<comment type="subcellular location">
    <subcellularLocation>
        <location evidence="1">Cell membrane</location>
        <topology evidence="1">Multi-pass membrane protein</topology>
    </subcellularLocation>
</comment>
<keyword evidence="6 9" id="KW-1133">Transmembrane helix</keyword>
<dbReference type="SUPFAM" id="SSF81338">
    <property type="entry name" value="Aquaporin-like"/>
    <property type="match status" value="1"/>
</dbReference>
<evidence type="ECO:0000256" key="6">
    <source>
        <dbReference type="ARBA" id="ARBA00022989"/>
    </source>
</evidence>
<reference evidence="10 11" key="1">
    <citation type="submission" date="2022-12" db="EMBL/GenBank/DDBJ databases">
        <title>Chromosome-level genome of Tegillarca granosa.</title>
        <authorList>
            <person name="Kim J."/>
        </authorList>
    </citation>
    <scope>NUCLEOTIDE SEQUENCE [LARGE SCALE GENOMIC DNA]</scope>
    <source>
        <strain evidence="10">Teg-2019</strain>
        <tissue evidence="10">Adductor muscle</tissue>
    </source>
</reference>
<dbReference type="InterPro" id="IPR000425">
    <property type="entry name" value="MIP"/>
</dbReference>
<keyword evidence="3 8" id="KW-0813">Transport</keyword>
<feature type="transmembrane region" description="Helical" evidence="9">
    <location>
        <begin position="162"/>
        <end position="182"/>
    </location>
</feature>
<dbReference type="PANTHER" id="PTHR19139">
    <property type="entry name" value="AQUAPORIN TRANSPORTER"/>
    <property type="match status" value="1"/>
</dbReference>
<dbReference type="Gene3D" id="1.20.1080.10">
    <property type="entry name" value="Glycerol uptake facilitator protein"/>
    <property type="match status" value="1"/>
</dbReference>
<dbReference type="InterPro" id="IPR022357">
    <property type="entry name" value="MIP_CS"/>
</dbReference>
<comment type="similarity">
    <text evidence="2 8">Belongs to the MIP/aquaporin (TC 1.A.8) family.</text>
</comment>
<dbReference type="Pfam" id="PF00230">
    <property type="entry name" value="MIP"/>
    <property type="match status" value="1"/>
</dbReference>
<gene>
    <name evidence="10" type="ORF">KUTeg_002726</name>
</gene>
<evidence type="ECO:0000256" key="9">
    <source>
        <dbReference type="SAM" id="Phobius"/>
    </source>
</evidence>
<feature type="transmembrane region" description="Helical" evidence="9">
    <location>
        <begin position="78"/>
        <end position="98"/>
    </location>
</feature>
<organism evidence="10 11">
    <name type="scientific">Tegillarca granosa</name>
    <name type="common">Malaysian cockle</name>
    <name type="synonym">Anadara granosa</name>
    <dbReference type="NCBI Taxonomy" id="220873"/>
    <lineage>
        <taxon>Eukaryota</taxon>
        <taxon>Metazoa</taxon>
        <taxon>Spiralia</taxon>
        <taxon>Lophotrochozoa</taxon>
        <taxon>Mollusca</taxon>
        <taxon>Bivalvia</taxon>
        <taxon>Autobranchia</taxon>
        <taxon>Pteriomorphia</taxon>
        <taxon>Arcoida</taxon>
        <taxon>Arcoidea</taxon>
        <taxon>Arcidae</taxon>
        <taxon>Tegillarca</taxon>
    </lineage>
</organism>
<evidence type="ECO:0000256" key="8">
    <source>
        <dbReference type="RuleBase" id="RU000477"/>
    </source>
</evidence>
<dbReference type="EMBL" id="JARBDR010000148">
    <property type="protein sequence ID" value="KAJ8319727.1"/>
    <property type="molecule type" value="Genomic_DNA"/>
</dbReference>
<sequence>MAFIEPNPIGRLNMEKGKLSQFLDRQIKDLKSLDIWRATSAEFLGTMLLVIFSVGTGFTDFYPSEKPGSTPPSSTNMALEAGLYIGVIITVLGTISGGHVNPAISLGFVLTGNMTFVRFILYIIAQTIGGVAGAGLLLVLAPARIRGTLGVIEPASGVADEQALFCEVIITFFLLFGTFAMIDGGRKDLHGSVPLMIGLIVTINIFFAWNMSGGCMNPARSFGPAIVMGNTDKLWKIQ</sequence>
<protein>
    <submittedName>
        <fullName evidence="10">Uncharacterized protein</fullName>
    </submittedName>
</protein>
<name>A0ABQ9FSS0_TEGGR</name>
<accession>A0ABQ9FSS0</accession>
<evidence type="ECO:0000256" key="3">
    <source>
        <dbReference type="ARBA" id="ARBA00022448"/>
    </source>
</evidence>
<evidence type="ECO:0000256" key="4">
    <source>
        <dbReference type="ARBA" id="ARBA00022475"/>
    </source>
</evidence>
<evidence type="ECO:0000313" key="10">
    <source>
        <dbReference type="EMBL" id="KAJ8319727.1"/>
    </source>
</evidence>
<keyword evidence="5 8" id="KW-0812">Transmembrane</keyword>
<dbReference type="PANTHER" id="PTHR19139:SF199">
    <property type="entry name" value="MIP17260P"/>
    <property type="match status" value="1"/>
</dbReference>
<keyword evidence="4" id="KW-1003">Cell membrane</keyword>
<proteinExistence type="inferred from homology"/>
<comment type="caution">
    <text evidence="10">The sequence shown here is derived from an EMBL/GenBank/DDBJ whole genome shotgun (WGS) entry which is preliminary data.</text>
</comment>
<dbReference type="InterPro" id="IPR034294">
    <property type="entry name" value="Aquaporin_transptr"/>
</dbReference>
<dbReference type="Proteomes" id="UP001217089">
    <property type="component" value="Unassembled WGS sequence"/>
</dbReference>
<evidence type="ECO:0000256" key="7">
    <source>
        <dbReference type="ARBA" id="ARBA00023136"/>
    </source>
</evidence>
<dbReference type="PROSITE" id="PS00221">
    <property type="entry name" value="MIP"/>
    <property type="match status" value="1"/>
</dbReference>
<evidence type="ECO:0000256" key="2">
    <source>
        <dbReference type="ARBA" id="ARBA00006175"/>
    </source>
</evidence>
<dbReference type="PRINTS" id="PR00783">
    <property type="entry name" value="MINTRINSICP"/>
</dbReference>
<keyword evidence="11" id="KW-1185">Reference proteome</keyword>
<feature type="transmembrane region" description="Helical" evidence="9">
    <location>
        <begin position="189"/>
        <end position="209"/>
    </location>
</feature>
<dbReference type="InterPro" id="IPR023271">
    <property type="entry name" value="Aquaporin-like"/>
</dbReference>